<reference evidence="2" key="1">
    <citation type="journal article" date="2008" name="Nat. Genet.">
        <title>The Pristionchus pacificus genome provides a unique perspective on nematode lifestyle and parasitism.</title>
        <authorList>
            <person name="Dieterich C."/>
            <person name="Clifton S.W."/>
            <person name="Schuster L.N."/>
            <person name="Chinwalla A."/>
            <person name="Delehaunty K."/>
            <person name="Dinkelacker I."/>
            <person name="Fulton L."/>
            <person name="Fulton R."/>
            <person name="Godfrey J."/>
            <person name="Minx P."/>
            <person name="Mitreva M."/>
            <person name="Roeseler W."/>
            <person name="Tian H."/>
            <person name="Witte H."/>
            <person name="Yang S.P."/>
            <person name="Wilson R.K."/>
            <person name="Sommer R.J."/>
        </authorList>
    </citation>
    <scope>NUCLEOTIDE SEQUENCE [LARGE SCALE GENOMIC DNA]</scope>
    <source>
        <strain evidence="2">PS312</strain>
    </source>
</reference>
<dbReference type="AlphaFoldDB" id="A0A2A6CWF3"/>
<protein>
    <submittedName>
        <fullName evidence="1">Uncharacterized protein</fullName>
    </submittedName>
</protein>
<name>A0A2A6CWF3_PRIPA</name>
<proteinExistence type="predicted"/>
<evidence type="ECO:0000313" key="1">
    <source>
        <dbReference type="EnsemblMetazoa" id="PPA03111.1"/>
    </source>
</evidence>
<sequence length="345" mass="39191">MSELETRMLEMMFSEMPETQAESFSLSCFFTYCHFDDKNGCRNECNKLGKLRLSEKERILRDNGAEHIPYYGTDVKLCAAQCMLMMPEGSESEKRLFVLPYIVPLLFVVNAKSAPVLDAASERFLNNPLISKLLALNLAESPQTNAESNSIACLKGAKQGSGSEKICENLCAMETSHPDRAKWEQYLNELKEQGALLFFFALLFVLLNVLNANPSMPVLPDNPYLNKYFELVRSENAMTDIAIQSIGCFAWYCYFEDKDECRNECNKYIELSVTVDVQTEDILNAYVGNDAKLCAVFCMKFAKSGTESEKVCANLCRMETSHPEREKWVPHKNETMAWLAALYKE</sequence>
<dbReference type="EnsemblMetazoa" id="PPA03111.1">
    <property type="protein sequence ID" value="PPA03111.1"/>
    <property type="gene ID" value="WBGene00092665"/>
</dbReference>
<keyword evidence="2" id="KW-1185">Reference proteome</keyword>
<evidence type="ECO:0000313" key="2">
    <source>
        <dbReference type="Proteomes" id="UP000005239"/>
    </source>
</evidence>
<gene>
    <name evidence="1" type="primary">WBGene00092665</name>
</gene>
<organism evidence="1 2">
    <name type="scientific">Pristionchus pacificus</name>
    <name type="common">Parasitic nematode worm</name>
    <dbReference type="NCBI Taxonomy" id="54126"/>
    <lineage>
        <taxon>Eukaryota</taxon>
        <taxon>Metazoa</taxon>
        <taxon>Ecdysozoa</taxon>
        <taxon>Nematoda</taxon>
        <taxon>Chromadorea</taxon>
        <taxon>Rhabditida</taxon>
        <taxon>Rhabditina</taxon>
        <taxon>Diplogasteromorpha</taxon>
        <taxon>Diplogasteroidea</taxon>
        <taxon>Neodiplogasteridae</taxon>
        <taxon>Pristionchus</taxon>
    </lineage>
</organism>
<reference evidence="1" key="2">
    <citation type="submission" date="2022-06" db="UniProtKB">
        <authorList>
            <consortium name="EnsemblMetazoa"/>
        </authorList>
    </citation>
    <scope>IDENTIFICATION</scope>
    <source>
        <strain evidence="1">PS312</strain>
    </source>
</reference>
<accession>A0A2A6CWF3</accession>
<accession>A0A8R1Y3Z7</accession>
<dbReference type="Proteomes" id="UP000005239">
    <property type="component" value="Unassembled WGS sequence"/>
</dbReference>